<proteinExistence type="predicted"/>
<accession>A0AAD4KMQ5</accession>
<dbReference type="Proteomes" id="UP001201262">
    <property type="component" value="Unassembled WGS sequence"/>
</dbReference>
<dbReference type="AlphaFoldDB" id="A0AAD4KMQ5"/>
<feature type="region of interest" description="Disordered" evidence="1">
    <location>
        <begin position="269"/>
        <end position="288"/>
    </location>
</feature>
<reference evidence="2" key="1">
    <citation type="submission" date="2021-12" db="EMBL/GenBank/DDBJ databases">
        <title>Convergent genome expansion in fungi linked to evolution of root-endophyte symbiosis.</title>
        <authorList>
            <consortium name="DOE Joint Genome Institute"/>
            <person name="Ke Y.-H."/>
            <person name="Bonito G."/>
            <person name="Liao H.-L."/>
            <person name="Looney B."/>
            <person name="Rojas-Flechas A."/>
            <person name="Nash J."/>
            <person name="Hameed K."/>
            <person name="Schadt C."/>
            <person name="Martin F."/>
            <person name="Crous P.W."/>
            <person name="Miettinen O."/>
            <person name="Magnuson J.K."/>
            <person name="Labbe J."/>
            <person name="Jacobson D."/>
            <person name="Doktycz M.J."/>
            <person name="Veneault-Fourrey C."/>
            <person name="Kuo A."/>
            <person name="Mondo S."/>
            <person name="Calhoun S."/>
            <person name="Riley R."/>
            <person name="Ohm R."/>
            <person name="LaButti K."/>
            <person name="Andreopoulos B."/>
            <person name="Pangilinan J."/>
            <person name="Nolan M."/>
            <person name="Tritt A."/>
            <person name="Clum A."/>
            <person name="Lipzen A."/>
            <person name="Daum C."/>
            <person name="Barry K."/>
            <person name="Grigoriev I.V."/>
            <person name="Vilgalys R."/>
        </authorList>
    </citation>
    <scope>NUCLEOTIDE SEQUENCE</scope>
    <source>
        <strain evidence="2">PMI_201</strain>
    </source>
</reference>
<dbReference type="EMBL" id="JAJTJA010000008">
    <property type="protein sequence ID" value="KAH8695176.1"/>
    <property type="molecule type" value="Genomic_DNA"/>
</dbReference>
<gene>
    <name evidence="2" type="ORF">BGW36DRAFT_453051</name>
</gene>
<organism evidence="2 3">
    <name type="scientific">Talaromyces proteolyticus</name>
    <dbReference type="NCBI Taxonomy" id="1131652"/>
    <lineage>
        <taxon>Eukaryota</taxon>
        <taxon>Fungi</taxon>
        <taxon>Dikarya</taxon>
        <taxon>Ascomycota</taxon>
        <taxon>Pezizomycotina</taxon>
        <taxon>Eurotiomycetes</taxon>
        <taxon>Eurotiomycetidae</taxon>
        <taxon>Eurotiales</taxon>
        <taxon>Trichocomaceae</taxon>
        <taxon>Talaromyces</taxon>
        <taxon>Talaromyces sect. Bacilispori</taxon>
    </lineage>
</organism>
<protein>
    <submittedName>
        <fullName evidence="2">Uncharacterized protein</fullName>
    </submittedName>
</protein>
<name>A0AAD4KMQ5_9EURO</name>
<evidence type="ECO:0000313" key="3">
    <source>
        <dbReference type="Proteomes" id="UP001201262"/>
    </source>
</evidence>
<dbReference type="RefSeq" id="XP_046070318.1">
    <property type="nucleotide sequence ID" value="XM_046221861.1"/>
</dbReference>
<feature type="compositionally biased region" description="Polar residues" evidence="1">
    <location>
        <begin position="271"/>
        <end position="284"/>
    </location>
</feature>
<dbReference type="GeneID" id="70252148"/>
<keyword evidence="3" id="KW-1185">Reference proteome</keyword>
<sequence>MQEINNMDENSLPTPFYSGPDTGQLDVLTVANAPPCDPPQSPSLLSNTLIDGGSLESLLAGPRASTSRSEDNFRQLLDLNSHIHQLVNSLKLRSWGGRVNSWGSQLVLPNQESLTACYPVQGIVRYSQIFLDILRETGLWSHYISPCLGWSLDEHSSSPTFRSAASSRCSNSSPLGTPHLDPPVIFLMLTCFTNIIQLYNIVFRDIIDCLQGDENKRSAFLSALRDLQLSGVNLSRSEVLSIAVLVQTLVHMVKQMHATMVRWQDDVWERSGSSNSPQGNTFSMSGPVRPQDLINPTSDWSSQALWGKVRQAKHMLDAI</sequence>
<evidence type="ECO:0000313" key="2">
    <source>
        <dbReference type="EMBL" id="KAH8695176.1"/>
    </source>
</evidence>
<evidence type="ECO:0000256" key="1">
    <source>
        <dbReference type="SAM" id="MobiDB-lite"/>
    </source>
</evidence>
<comment type="caution">
    <text evidence="2">The sequence shown here is derived from an EMBL/GenBank/DDBJ whole genome shotgun (WGS) entry which is preliminary data.</text>
</comment>